<dbReference type="Proteomes" id="UP001243330">
    <property type="component" value="Unassembled WGS sequence"/>
</dbReference>
<reference evidence="2" key="1">
    <citation type="submission" date="2023-01" db="EMBL/GenBank/DDBJ databases">
        <title>Colletotrichum chrysophilum M932 genome sequence.</title>
        <authorList>
            <person name="Baroncelli R."/>
        </authorList>
    </citation>
    <scope>NUCLEOTIDE SEQUENCE</scope>
    <source>
        <strain evidence="2">M932</strain>
    </source>
</reference>
<evidence type="ECO:0000313" key="3">
    <source>
        <dbReference type="Proteomes" id="UP001243330"/>
    </source>
</evidence>
<dbReference type="AlphaFoldDB" id="A0AAD9ECI7"/>
<dbReference type="EMBL" id="JAQOWY010000352">
    <property type="protein sequence ID" value="KAK1843555.1"/>
    <property type="molecule type" value="Genomic_DNA"/>
</dbReference>
<organism evidence="2 3">
    <name type="scientific">Colletotrichum chrysophilum</name>
    <dbReference type="NCBI Taxonomy" id="1836956"/>
    <lineage>
        <taxon>Eukaryota</taxon>
        <taxon>Fungi</taxon>
        <taxon>Dikarya</taxon>
        <taxon>Ascomycota</taxon>
        <taxon>Pezizomycotina</taxon>
        <taxon>Sordariomycetes</taxon>
        <taxon>Hypocreomycetidae</taxon>
        <taxon>Glomerellales</taxon>
        <taxon>Glomerellaceae</taxon>
        <taxon>Colletotrichum</taxon>
        <taxon>Colletotrichum gloeosporioides species complex</taxon>
    </lineage>
</organism>
<accession>A0AAD9ECI7</accession>
<comment type="caution">
    <text evidence="2">The sequence shown here is derived from an EMBL/GenBank/DDBJ whole genome shotgun (WGS) entry which is preliminary data.</text>
</comment>
<protein>
    <submittedName>
        <fullName evidence="2">Swi snf family dna-dependent atpase</fullName>
    </submittedName>
</protein>
<gene>
    <name evidence="2" type="ORF">CCHR01_13818</name>
</gene>
<proteinExistence type="predicted"/>
<sequence>MSNNANRPAEGPGREADDDNDDVHIISWRRLPSSSANQAADARQDDEEDEVEFLSSRAIRPSPGPSSLYTLSHSGMSRTMAGGGCLCSSSVEKKYLFTEYFHMACGACARGAKCCHKSQRCILAYPPQSPECPLCEEEPALHLLVFECGPQGALKEIQILVVPAVPNYLRVDLLLQQKVSRLRRKKDSLPIKISPFSNIQASKPKAAADTNDGRGALECQTGVWRGKFGGVGSRAWVRPVAGSALPTASVGNDTAPTH</sequence>
<evidence type="ECO:0000256" key="1">
    <source>
        <dbReference type="SAM" id="MobiDB-lite"/>
    </source>
</evidence>
<name>A0AAD9ECI7_9PEZI</name>
<feature type="region of interest" description="Disordered" evidence="1">
    <location>
        <begin position="1"/>
        <end position="48"/>
    </location>
</feature>
<keyword evidence="3" id="KW-1185">Reference proteome</keyword>
<evidence type="ECO:0000313" key="2">
    <source>
        <dbReference type="EMBL" id="KAK1843555.1"/>
    </source>
</evidence>